<dbReference type="SUPFAM" id="SSF63825">
    <property type="entry name" value="YWTD domain"/>
    <property type="match status" value="1"/>
</dbReference>
<dbReference type="SUPFAM" id="SSF50952">
    <property type="entry name" value="Soluble quinoprotein glucose dehydrogenase"/>
    <property type="match status" value="1"/>
</dbReference>
<evidence type="ECO:0000256" key="2">
    <source>
        <dbReference type="SAM" id="SignalP"/>
    </source>
</evidence>
<dbReference type="RefSeq" id="WP_018976717.1">
    <property type="nucleotide sequence ID" value="NZ_BMLN01000007.1"/>
</dbReference>
<dbReference type="Gene3D" id="2.120.10.30">
    <property type="entry name" value="TolB, C-terminal domain"/>
    <property type="match status" value="1"/>
</dbReference>
<dbReference type="InterPro" id="IPR011041">
    <property type="entry name" value="Quinoprot_gluc/sorb_DH_b-prop"/>
</dbReference>
<feature type="compositionally biased region" description="Polar residues" evidence="1">
    <location>
        <begin position="67"/>
        <end position="80"/>
    </location>
</feature>
<organism evidence="4 5">
    <name type="scientific">Saccharibacillus kuerlensis</name>
    <dbReference type="NCBI Taxonomy" id="459527"/>
    <lineage>
        <taxon>Bacteria</taxon>
        <taxon>Bacillati</taxon>
        <taxon>Bacillota</taxon>
        <taxon>Bacilli</taxon>
        <taxon>Bacillales</taxon>
        <taxon>Paenibacillaceae</taxon>
        <taxon>Saccharibacillus</taxon>
    </lineage>
</organism>
<dbReference type="PANTHER" id="PTHR19328:SF13">
    <property type="entry name" value="HIPL1 PROTEIN"/>
    <property type="match status" value="1"/>
</dbReference>
<dbReference type="PANTHER" id="PTHR19328">
    <property type="entry name" value="HEDGEHOG-INTERACTING PROTEIN"/>
    <property type="match status" value="1"/>
</dbReference>
<name>A0ABQ2L4N0_9BACL</name>
<dbReference type="EMBL" id="BMLN01000007">
    <property type="protein sequence ID" value="GGO02834.1"/>
    <property type="molecule type" value="Genomic_DNA"/>
</dbReference>
<feature type="region of interest" description="Disordered" evidence="1">
    <location>
        <begin position="23"/>
        <end position="42"/>
    </location>
</feature>
<feature type="compositionally biased region" description="Acidic residues" evidence="1">
    <location>
        <begin position="47"/>
        <end position="66"/>
    </location>
</feature>
<evidence type="ECO:0000256" key="1">
    <source>
        <dbReference type="SAM" id="MobiDB-lite"/>
    </source>
</evidence>
<feature type="domain" description="Glucose/Sorbosone dehydrogenase" evidence="3">
    <location>
        <begin position="94"/>
        <end position="392"/>
    </location>
</feature>
<dbReference type="InterPro" id="IPR011042">
    <property type="entry name" value="6-blade_b-propeller_TolB-like"/>
</dbReference>
<evidence type="ECO:0000313" key="5">
    <source>
        <dbReference type="Proteomes" id="UP000606653"/>
    </source>
</evidence>
<sequence length="406" mass="43329">MHNYWKKLSVLLLALPLAACGGQTGAPAGSVPSGQSPVQMPNAADELDQGAETNDDTDAADTDNTESEPTASGTNDASVTASLTGDTETLADNLDTPWEIQFDGETVYLTLRGGSIVKVENGEQTEQSITMNARVLEEGEAGLLGFVLAPDFADSREAYVYHTYGRDDGMRNRVIRIKEDSSGSNWSETAVLLDDIPGAYVHDGGRISFGPDGMLYVTTGDAQQESSAQDKESLAGKILRMTPDGEVPEDNPFENSYVYSYGHRNSQGIDWIADGTMYASEHGPSGNPGGHDEMNKITPGANYGWPNVMGDETGEGLTLPLYHTGEEAIAPSGIAATPDGKVLVANLIGESLMEFDPASNEMTEILNDVGRIRDVAVRNGQIYVITSNTDGRGSPGERDDRLLLLK</sequence>
<keyword evidence="5" id="KW-1185">Reference proteome</keyword>
<evidence type="ECO:0000259" key="3">
    <source>
        <dbReference type="Pfam" id="PF07995"/>
    </source>
</evidence>
<feature type="chain" id="PRO_5045198049" evidence="2">
    <location>
        <begin position="22"/>
        <end position="406"/>
    </location>
</feature>
<protein>
    <submittedName>
        <fullName evidence="4">Dehydrogenase</fullName>
    </submittedName>
</protein>
<proteinExistence type="predicted"/>
<feature type="signal peptide" evidence="2">
    <location>
        <begin position="1"/>
        <end position="21"/>
    </location>
</feature>
<dbReference type="InterPro" id="IPR012938">
    <property type="entry name" value="Glc/Sorbosone_DH"/>
</dbReference>
<gene>
    <name evidence="4" type="ORF">GCM10010969_26510</name>
</gene>
<reference evidence="5" key="1">
    <citation type="journal article" date="2019" name="Int. J. Syst. Evol. Microbiol.">
        <title>The Global Catalogue of Microorganisms (GCM) 10K type strain sequencing project: providing services to taxonomists for standard genome sequencing and annotation.</title>
        <authorList>
            <consortium name="The Broad Institute Genomics Platform"/>
            <consortium name="The Broad Institute Genome Sequencing Center for Infectious Disease"/>
            <person name="Wu L."/>
            <person name="Ma J."/>
        </authorList>
    </citation>
    <scope>NUCLEOTIDE SEQUENCE [LARGE SCALE GENOMIC DNA]</scope>
    <source>
        <strain evidence="5">CGMCC 1.6964</strain>
    </source>
</reference>
<evidence type="ECO:0000313" key="4">
    <source>
        <dbReference type="EMBL" id="GGO02834.1"/>
    </source>
</evidence>
<feature type="region of interest" description="Disordered" evidence="1">
    <location>
        <begin position="47"/>
        <end position="80"/>
    </location>
</feature>
<dbReference type="Proteomes" id="UP000606653">
    <property type="component" value="Unassembled WGS sequence"/>
</dbReference>
<dbReference type="Pfam" id="PF07995">
    <property type="entry name" value="GSDH"/>
    <property type="match status" value="1"/>
</dbReference>
<accession>A0ABQ2L4N0</accession>
<comment type="caution">
    <text evidence="4">The sequence shown here is derived from an EMBL/GenBank/DDBJ whole genome shotgun (WGS) entry which is preliminary data.</text>
</comment>
<keyword evidence="2" id="KW-0732">Signal</keyword>